<feature type="compositionally biased region" description="Basic and acidic residues" evidence="4">
    <location>
        <begin position="232"/>
        <end position="250"/>
    </location>
</feature>
<dbReference type="PANTHER" id="PTHR14369">
    <property type="entry name" value="SURFEIT LOCUS PROTEIN 6"/>
    <property type="match status" value="1"/>
</dbReference>
<feature type="region of interest" description="Disordered" evidence="4">
    <location>
        <begin position="334"/>
        <end position="370"/>
    </location>
</feature>
<comment type="subcellular location">
    <subcellularLocation>
        <location evidence="1">Nucleus</location>
    </subcellularLocation>
</comment>
<dbReference type="Proteomes" id="UP001338582">
    <property type="component" value="Chromosome 2"/>
</dbReference>
<gene>
    <name evidence="7" type="ORF">PUMCH_001993</name>
</gene>
<dbReference type="Pfam" id="PF04935">
    <property type="entry name" value="SURF6"/>
    <property type="match status" value="1"/>
</dbReference>
<feature type="region of interest" description="Disordered" evidence="4">
    <location>
        <begin position="147"/>
        <end position="302"/>
    </location>
</feature>
<feature type="compositionally biased region" description="Basic and acidic residues" evidence="4">
    <location>
        <begin position="411"/>
        <end position="420"/>
    </location>
</feature>
<dbReference type="InterPro" id="IPR029188">
    <property type="entry name" value="Rrp14_N"/>
</dbReference>
<dbReference type="InterPro" id="IPR029190">
    <property type="entry name" value="Rrp14/SURF6_C"/>
</dbReference>
<evidence type="ECO:0000259" key="5">
    <source>
        <dbReference type="Pfam" id="PF04935"/>
    </source>
</evidence>
<name>A0AAX4H847_9ASCO</name>
<evidence type="ECO:0008006" key="9">
    <source>
        <dbReference type="Google" id="ProtNLM"/>
    </source>
</evidence>
<evidence type="ECO:0000259" key="6">
    <source>
        <dbReference type="Pfam" id="PF15459"/>
    </source>
</evidence>
<feature type="compositionally biased region" description="Basic and acidic residues" evidence="4">
    <location>
        <begin position="444"/>
        <end position="453"/>
    </location>
</feature>
<dbReference type="Pfam" id="PF15459">
    <property type="entry name" value="RRP14"/>
    <property type="match status" value="1"/>
</dbReference>
<feature type="domain" description="Ribosomal RNA-processing protein 14/surfeit locus protein 6 C-terminal" evidence="5">
    <location>
        <begin position="236"/>
        <end position="427"/>
    </location>
</feature>
<proteinExistence type="inferred from homology"/>
<feature type="compositionally biased region" description="Acidic residues" evidence="4">
    <location>
        <begin position="259"/>
        <end position="284"/>
    </location>
</feature>
<dbReference type="RefSeq" id="XP_062877093.1">
    <property type="nucleotide sequence ID" value="XM_063021023.1"/>
</dbReference>
<dbReference type="KEGG" id="asau:88173058"/>
<feature type="compositionally biased region" description="Basic and acidic residues" evidence="4">
    <location>
        <begin position="188"/>
        <end position="210"/>
    </location>
</feature>
<keyword evidence="3" id="KW-0539">Nucleus</keyword>
<feature type="region of interest" description="Disordered" evidence="4">
    <location>
        <begin position="104"/>
        <end position="133"/>
    </location>
</feature>
<dbReference type="GO" id="GO:0042274">
    <property type="term" value="P:ribosomal small subunit biogenesis"/>
    <property type="evidence" value="ECO:0007669"/>
    <property type="project" value="TreeGrafter"/>
</dbReference>
<reference evidence="7 8" key="1">
    <citation type="submission" date="2023-10" db="EMBL/GenBank/DDBJ databases">
        <title>Draft Genome Sequence of Candida saopaulonensis from a very Premature Infant with Sepsis.</title>
        <authorList>
            <person name="Ning Y."/>
            <person name="Dai R."/>
            <person name="Xiao M."/>
            <person name="Xu Y."/>
            <person name="Yan Q."/>
            <person name="Zhang L."/>
        </authorList>
    </citation>
    <scope>NUCLEOTIDE SEQUENCE [LARGE SCALE GENOMIC DNA]</scope>
    <source>
        <strain evidence="7 8">19XY460</strain>
    </source>
</reference>
<sequence>MGNLHYCDAILIFLVYFTPQPCLIHWKYVKRSKIFPWNEPTLILCSYTNFQERLKTHSSAFDGLLSLIPAKYYYDDATQDQWQQKKKLKKDAAKDRIAKLDPESAASADTYSNGGASAKDVKENRARAAEKSANKELTLASEFKDFNSDEDLIGNGPSLEFDDDGNEVNSVEPTASTPNPQPTRQKKKEILPEELQKRQQRRAELKERLASKINTLKEKRKAPGTKLGGPAKSREQMLLERKRKEEYRQEKLKRKREAEDEGDASEASDANADDDDDDDDEEGAENQVLFGNIQFRDGSRMTSDLKNIRAGIAQKKKKGPANNDVKAHLLRLESKKRKLDQLSPEEKKKQQEQSQWQGLMDQAEGIKVKNDEKLLKKALKRKEKQKLKSDVEWRERKQVVKDTISARAKRREANLKARKDNKGKKGKNQVKLRKFTGTVNKSKGGKDTKKRAGFEGSAKSKNKPKK</sequence>
<dbReference type="GO" id="GO:0003677">
    <property type="term" value="F:DNA binding"/>
    <property type="evidence" value="ECO:0007669"/>
    <property type="project" value="TreeGrafter"/>
</dbReference>
<dbReference type="GO" id="GO:0003723">
    <property type="term" value="F:RNA binding"/>
    <property type="evidence" value="ECO:0007669"/>
    <property type="project" value="TreeGrafter"/>
</dbReference>
<protein>
    <recommendedName>
        <fullName evidence="9">Ribosomal RNA-processing protein 14/surfeit locus protein 6 C-terminal domain-containing protein</fullName>
    </recommendedName>
</protein>
<dbReference type="GeneID" id="88173058"/>
<dbReference type="InterPro" id="IPR007019">
    <property type="entry name" value="SURF6"/>
</dbReference>
<dbReference type="PANTHER" id="PTHR14369:SF0">
    <property type="entry name" value="SURFEIT LOCUS PROTEIN 6"/>
    <property type="match status" value="1"/>
</dbReference>
<comment type="similarity">
    <text evidence="2">Belongs to the SURF6 family.</text>
</comment>
<dbReference type="AlphaFoldDB" id="A0AAX4H847"/>
<evidence type="ECO:0000256" key="4">
    <source>
        <dbReference type="SAM" id="MobiDB-lite"/>
    </source>
</evidence>
<feature type="compositionally biased region" description="Basic residues" evidence="4">
    <location>
        <begin position="421"/>
        <end position="434"/>
    </location>
</feature>
<dbReference type="GO" id="GO:0005730">
    <property type="term" value="C:nucleolus"/>
    <property type="evidence" value="ECO:0007669"/>
    <property type="project" value="TreeGrafter"/>
</dbReference>
<dbReference type="GO" id="GO:0042273">
    <property type="term" value="P:ribosomal large subunit biogenesis"/>
    <property type="evidence" value="ECO:0007669"/>
    <property type="project" value="TreeGrafter"/>
</dbReference>
<organism evidence="7 8">
    <name type="scientific">Australozyma saopauloensis</name>
    <dbReference type="NCBI Taxonomy" id="291208"/>
    <lineage>
        <taxon>Eukaryota</taxon>
        <taxon>Fungi</taxon>
        <taxon>Dikarya</taxon>
        <taxon>Ascomycota</taxon>
        <taxon>Saccharomycotina</taxon>
        <taxon>Pichiomycetes</taxon>
        <taxon>Metschnikowiaceae</taxon>
        <taxon>Australozyma</taxon>
    </lineage>
</organism>
<keyword evidence="8" id="KW-1185">Reference proteome</keyword>
<feature type="compositionally biased region" description="Polar residues" evidence="4">
    <location>
        <begin position="167"/>
        <end position="178"/>
    </location>
</feature>
<feature type="domain" description="Ribosomal RNA-processing protein 14 N-terminal" evidence="6">
    <location>
        <begin position="53"/>
        <end position="102"/>
    </location>
</feature>
<evidence type="ECO:0000256" key="3">
    <source>
        <dbReference type="ARBA" id="ARBA00023242"/>
    </source>
</evidence>
<evidence type="ECO:0000313" key="7">
    <source>
        <dbReference type="EMBL" id="WPK24710.1"/>
    </source>
</evidence>
<feature type="compositionally biased region" description="Basic and acidic residues" evidence="4">
    <location>
        <begin position="119"/>
        <end position="133"/>
    </location>
</feature>
<evidence type="ECO:0000256" key="1">
    <source>
        <dbReference type="ARBA" id="ARBA00004123"/>
    </source>
</evidence>
<evidence type="ECO:0000313" key="8">
    <source>
        <dbReference type="Proteomes" id="UP001338582"/>
    </source>
</evidence>
<dbReference type="EMBL" id="CP138895">
    <property type="protein sequence ID" value="WPK24710.1"/>
    <property type="molecule type" value="Genomic_DNA"/>
</dbReference>
<feature type="region of interest" description="Disordered" evidence="4">
    <location>
        <begin position="404"/>
        <end position="466"/>
    </location>
</feature>
<evidence type="ECO:0000256" key="2">
    <source>
        <dbReference type="ARBA" id="ARBA00005904"/>
    </source>
</evidence>
<accession>A0AAX4H847</accession>